<gene>
    <name evidence="1" type="ORF">H9646_07865</name>
</gene>
<sequence length="160" mass="17852">MIRIAFLIPLCASLLACSDFQERLEGYPKNDTVINLDTATSNEIADALSQLSRIAVVGDDWEFFDANDMCTVHVIDKSAGQSIALNLNGAKFALHRDVDKLKYYAIMKHGEQPVLDAHQAPLRLFETDTYHDVFFAEGYLQALAKKCQKSIMQGTASTRH</sequence>
<proteinExistence type="predicted"/>
<dbReference type="PROSITE" id="PS51257">
    <property type="entry name" value="PROKAR_LIPOPROTEIN"/>
    <property type="match status" value="1"/>
</dbReference>
<protein>
    <recommendedName>
        <fullName evidence="3">Lipoprotein</fullName>
    </recommendedName>
</protein>
<reference evidence="1 2" key="1">
    <citation type="submission" date="2020-08" db="EMBL/GenBank/DDBJ databases">
        <title>A Genomic Blueprint of the Chicken Gut Microbiome.</title>
        <authorList>
            <person name="Gilroy R."/>
            <person name="Ravi A."/>
            <person name="Getino M."/>
            <person name="Pursley I."/>
            <person name="Horton D.L."/>
            <person name="Alikhan N.-F."/>
            <person name="Baker D."/>
            <person name="Gharbi K."/>
            <person name="Hall N."/>
            <person name="Watson M."/>
            <person name="Adriaenssens E.M."/>
            <person name="Foster-Nyarko E."/>
            <person name="Jarju S."/>
            <person name="Secka A."/>
            <person name="Antonio M."/>
            <person name="Oren A."/>
            <person name="Chaudhuri R."/>
            <person name="La Ragione R.M."/>
            <person name="Hildebrand F."/>
            <person name="Pallen M.J."/>
        </authorList>
    </citation>
    <scope>NUCLEOTIDE SEQUENCE [LARGE SCALE GENOMIC DNA]</scope>
    <source>
        <strain evidence="1 2">Sa2CVA6</strain>
    </source>
</reference>
<organism evidence="1 2">
    <name type="scientific">Comamonas avium</name>
    <dbReference type="NCBI Taxonomy" id="2762231"/>
    <lineage>
        <taxon>Bacteria</taxon>
        <taxon>Pseudomonadati</taxon>
        <taxon>Pseudomonadota</taxon>
        <taxon>Betaproteobacteria</taxon>
        <taxon>Burkholderiales</taxon>
        <taxon>Comamonadaceae</taxon>
        <taxon>Comamonas</taxon>
    </lineage>
</organism>
<name>A0ABR8SA91_9BURK</name>
<evidence type="ECO:0008006" key="3">
    <source>
        <dbReference type="Google" id="ProtNLM"/>
    </source>
</evidence>
<dbReference type="Proteomes" id="UP000634919">
    <property type="component" value="Unassembled WGS sequence"/>
</dbReference>
<comment type="caution">
    <text evidence="1">The sequence shown here is derived from an EMBL/GenBank/DDBJ whole genome shotgun (WGS) entry which is preliminary data.</text>
</comment>
<accession>A0ABR8SA91</accession>
<keyword evidence="2" id="KW-1185">Reference proteome</keyword>
<dbReference type="RefSeq" id="WP_191722816.1">
    <property type="nucleotide sequence ID" value="NZ_JACSQK010000004.1"/>
</dbReference>
<evidence type="ECO:0000313" key="2">
    <source>
        <dbReference type="Proteomes" id="UP000634919"/>
    </source>
</evidence>
<dbReference type="EMBL" id="JACSQK010000004">
    <property type="protein sequence ID" value="MBD7960399.1"/>
    <property type="molecule type" value="Genomic_DNA"/>
</dbReference>
<evidence type="ECO:0000313" key="1">
    <source>
        <dbReference type="EMBL" id="MBD7960399.1"/>
    </source>
</evidence>